<proteinExistence type="predicted"/>
<keyword evidence="4" id="KW-1185">Reference proteome</keyword>
<dbReference type="Gramene" id="Bra032703.1">
    <property type="protein sequence ID" value="Bra032703.1-P"/>
    <property type="gene ID" value="Bra032703"/>
</dbReference>
<reference evidence="2" key="4">
    <citation type="submission" date="2018-11" db="EMBL/GenBank/DDBJ databases">
        <authorList>
            <consortium name="Genoscope - CEA"/>
            <person name="William W."/>
        </authorList>
    </citation>
    <scope>NUCLEOTIDE SEQUENCE</scope>
</reference>
<dbReference type="Proteomes" id="UP000264353">
    <property type="component" value="Chromosome A4"/>
</dbReference>
<reference evidence="1 5" key="3">
    <citation type="submission" date="2018-06" db="EMBL/GenBank/DDBJ databases">
        <title>WGS assembly of Brassica rapa FPsc.</title>
        <authorList>
            <person name="Bowman J."/>
            <person name="Kohchi T."/>
            <person name="Yamato K."/>
            <person name="Jenkins J."/>
            <person name="Shu S."/>
            <person name="Ishizaki K."/>
            <person name="Yamaoka S."/>
            <person name="Nishihama R."/>
            <person name="Nakamura Y."/>
            <person name="Berger F."/>
            <person name="Adam C."/>
            <person name="Aki S."/>
            <person name="Althoff F."/>
            <person name="Araki T."/>
            <person name="Arteaga-Vazquez M."/>
            <person name="Balasubrmanian S."/>
            <person name="Bauer D."/>
            <person name="Boehm C."/>
            <person name="Briginshaw L."/>
            <person name="Caballero-Perez J."/>
            <person name="Catarino B."/>
            <person name="Chen F."/>
            <person name="Chiyoda S."/>
            <person name="Chovatia M."/>
            <person name="Davies K."/>
            <person name="Delmans M."/>
            <person name="Demura T."/>
            <person name="Dierschke T."/>
            <person name="Dolan L."/>
            <person name="Dorantes-Acosta A."/>
            <person name="Eklund D."/>
            <person name="Florent S."/>
            <person name="Flores-Sandoval E."/>
            <person name="Fujiyama A."/>
            <person name="Fukuzawa H."/>
            <person name="Galik B."/>
            <person name="Grimanelli D."/>
            <person name="Grimwood J."/>
            <person name="Grossniklaus U."/>
            <person name="Hamada T."/>
            <person name="Haseloff J."/>
            <person name="Hetherington A."/>
            <person name="Higo A."/>
            <person name="Hirakawa Y."/>
            <person name="Hundley H."/>
            <person name="Ikeda Y."/>
            <person name="Inoue K."/>
            <person name="Inoue S."/>
            <person name="Ishida S."/>
            <person name="Jia Q."/>
            <person name="Kakita M."/>
            <person name="Kanazawa T."/>
            <person name="Kawai Y."/>
            <person name="Kawashima T."/>
            <person name="Kennedy M."/>
            <person name="Kinose K."/>
            <person name="Kinoshita T."/>
            <person name="Kohara Y."/>
            <person name="Koide E."/>
            <person name="Komatsu K."/>
            <person name="Kopischke S."/>
            <person name="Kubo M."/>
            <person name="Kyozuka J."/>
            <person name="Lagercrantz U."/>
            <person name="Lin S."/>
            <person name="Lindquist E."/>
            <person name="Lipzen A."/>
            <person name="Lu C."/>
            <person name="Luna E."/>
            <person name="Martienssen R."/>
            <person name="Minamino N."/>
            <person name="Mizutani M."/>
            <person name="Mizutani M."/>
            <person name="Mochizuki N."/>
            <person name="Monte I."/>
            <person name="Mosher R."/>
            <person name="Nagasaki H."/>
            <person name="Nakagami H."/>
            <person name="Naramoto S."/>
            <person name="Nishitani K."/>
            <person name="Ohtani M."/>
            <person name="Okamoto T."/>
            <person name="Okumura M."/>
            <person name="Phillips J."/>
            <person name="Pollak B."/>
            <person name="Reinders A."/>
            <person name="Roevekamp M."/>
            <person name="Sano R."/>
            <person name="Sawa S."/>
            <person name="Schmid M."/>
            <person name="Shirakawa M."/>
            <person name="Solano R."/>
            <person name="Spunde A."/>
            <person name="Suetsugu N."/>
            <person name="Sugano S."/>
            <person name="Sugiyama A."/>
            <person name="Sun R."/>
            <person name="Suzuki Y."/>
            <person name="Takenaka M."/>
            <person name="Takezawa D."/>
            <person name="Tomogane H."/>
            <person name="Tsuzuki M."/>
            <person name="Ueda T."/>
            <person name="Umeda M."/>
            <person name="Ward J."/>
            <person name="Watanabe Y."/>
            <person name="Yazaki K."/>
            <person name="Yokoyama R."/>
            <person name="Yoshitake Y."/>
            <person name="Yotsui I."/>
            <person name="Zachgo S."/>
            <person name="Schmutz J."/>
        </authorList>
    </citation>
    <scope>NUCLEOTIDE SEQUENCE [LARGE SCALE GENOMIC DNA]</scope>
    <source>
        <strain evidence="5">cv. B-3</strain>
    </source>
</reference>
<dbReference type="EMBL" id="CM010631">
    <property type="protein sequence ID" value="RID65532.1"/>
    <property type="molecule type" value="Genomic_DNA"/>
</dbReference>
<evidence type="ECO:0000313" key="4">
    <source>
        <dbReference type="Proteomes" id="UP000011750"/>
    </source>
</evidence>
<gene>
    <name evidence="2" type="ORF">BRAA04T16569Z</name>
    <name evidence="1" type="ORF">BRARA_D00721</name>
</gene>
<dbReference type="InterPro" id="IPR027443">
    <property type="entry name" value="IPNS-like_sf"/>
</dbReference>
<dbReference type="OrthoDB" id="438224at2759"/>
<dbReference type="eggNOG" id="ENOG502QRGK">
    <property type="taxonomic scope" value="Eukaryota"/>
</dbReference>
<accession>A0A397ZIR5</accession>
<evidence type="ECO:0000313" key="5">
    <source>
        <dbReference type="Proteomes" id="UP000264353"/>
    </source>
</evidence>
<dbReference type="SUPFAM" id="SSF51197">
    <property type="entry name" value="Clavaminate synthase-like"/>
    <property type="match status" value="1"/>
</dbReference>
<reference evidence="4" key="2">
    <citation type="journal article" date="2018" name="Hortic Res">
        <title>Improved Brassica rapa reference genome by single-molecule sequencing and chromosome conformation capture technologies.</title>
        <authorList>
            <person name="Zhang L."/>
            <person name="Cai X."/>
            <person name="Wu J."/>
            <person name="Liu M."/>
            <person name="Grob S."/>
            <person name="Cheng F."/>
            <person name="Liang J."/>
            <person name="Cai C."/>
            <person name="Liu Z."/>
            <person name="Liu B."/>
            <person name="Wang F."/>
            <person name="Li S."/>
            <person name="Liu F."/>
            <person name="Li X."/>
            <person name="Cheng L."/>
            <person name="Yang W."/>
            <person name="Li M.H."/>
            <person name="Grossniklaus U."/>
            <person name="Zheng H."/>
            <person name="Wang X."/>
        </authorList>
    </citation>
    <scope>NUCLEOTIDE SEQUENCE [LARGE SCALE GENOMIC DNA]</scope>
    <source>
        <strain evidence="4">cv. Chiifu-401-42</strain>
    </source>
</reference>
<protein>
    <submittedName>
        <fullName evidence="1 3">Uncharacterized protein</fullName>
    </submittedName>
</protein>
<dbReference type="Proteomes" id="UP000011750">
    <property type="component" value="Chromosome A04"/>
</dbReference>
<dbReference type="PANTHER" id="PTHR48420">
    <property type="entry name" value="NON-HAEM DIOXYGENASE N-TERMINAL DOMAIN-CONTAINING PROTEIN"/>
    <property type="match status" value="1"/>
</dbReference>
<reference evidence="3" key="5">
    <citation type="submission" date="2023-03" db="UniProtKB">
        <authorList>
            <consortium name="EnsemblPlants"/>
        </authorList>
    </citation>
    <scope>IDENTIFICATION</scope>
    <source>
        <strain evidence="3">cv. Chiifu-401-42</strain>
    </source>
</reference>
<dbReference type="PANTHER" id="PTHR48420:SF1">
    <property type="entry name" value="NON-HAEM DIOXYGENASE N-TERMINAL DOMAIN-CONTAINING PROTEIN"/>
    <property type="match status" value="1"/>
</dbReference>
<dbReference type="HOGENOM" id="CLU_045411_0_0_1"/>
<dbReference type="OMA" id="LYIHSRT"/>
<name>A0A397ZIR5_BRACM</name>
<organism evidence="1 5">
    <name type="scientific">Brassica campestris</name>
    <name type="common">Field mustard</name>
    <dbReference type="NCBI Taxonomy" id="3711"/>
    <lineage>
        <taxon>Eukaryota</taxon>
        <taxon>Viridiplantae</taxon>
        <taxon>Streptophyta</taxon>
        <taxon>Embryophyta</taxon>
        <taxon>Tracheophyta</taxon>
        <taxon>Spermatophyta</taxon>
        <taxon>Magnoliopsida</taxon>
        <taxon>eudicotyledons</taxon>
        <taxon>Gunneridae</taxon>
        <taxon>Pentapetalae</taxon>
        <taxon>rosids</taxon>
        <taxon>malvids</taxon>
        <taxon>Brassicales</taxon>
        <taxon>Brassicaceae</taxon>
        <taxon>Brassiceae</taxon>
        <taxon>Brassica</taxon>
    </lineage>
</organism>
<dbReference type="AlphaFoldDB" id="A0A397ZIR5"/>
<reference evidence="4" key="1">
    <citation type="journal article" date="2011" name="Nat. Genet.">
        <title>The genome of the mesopolyploid crop species Brassica rapa.</title>
        <authorList>
            <consortium name="Brassica rapa Genome Sequencing Project Consortium"/>
            <person name="Wang X."/>
            <person name="Wang H."/>
            <person name="Wang J."/>
            <person name="Sun R."/>
            <person name="Wu J."/>
            <person name="Liu S."/>
            <person name="Bai Y."/>
            <person name="Mun J.H."/>
            <person name="Bancroft I."/>
            <person name="Cheng F."/>
            <person name="Huang S."/>
            <person name="Li X."/>
            <person name="Hua W."/>
            <person name="Wang J."/>
            <person name="Wang X."/>
            <person name="Freeling M."/>
            <person name="Pires J.C."/>
            <person name="Paterson A.H."/>
            <person name="Chalhoub B."/>
            <person name="Wang B."/>
            <person name="Hayward A."/>
            <person name="Sharpe A.G."/>
            <person name="Park B.S."/>
            <person name="Weisshaar B."/>
            <person name="Liu B."/>
            <person name="Li B."/>
            <person name="Liu B."/>
            <person name="Tong C."/>
            <person name="Song C."/>
            <person name="Duran C."/>
            <person name="Peng C."/>
            <person name="Geng C."/>
            <person name="Koh C."/>
            <person name="Lin C."/>
            <person name="Edwards D."/>
            <person name="Mu D."/>
            <person name="Shen D."/>
            <person name="Soumpourou E."/>
            <person name="Li F."/>
            <person name="Fraser F."/>
            <person name="Conant G."/>
            <person name="Lassalle G."/>
            <person name="King G.J."/>
            <person name="Bonnema G."/>
            <person name="Tang H."/>
            <person name="Wang H."/>
            <person name="Belcram H."/>
            <person name="Zhou H."/>
            <person name="Hirakawa H."/>
            <person name="Abe H."/>
            <person name="Guo H."/>
            <person name="Wang H."/>
            <person name="Jin H."/>
            <person name="Parkin I.A."/>
            <person name="Batley J."/>
            <person name="Kim J.S."/>
            <person name="Just J."/>
            <person name="Li J."/>
            <person name="Xu J."/>
            <person name="Deng J."/>
            <person name="Kim J.A."/>
            <person name="Li J."/>
            <person name="Yu J."/>
            <person name="Meng J."/>
            <person name="Wang J."/>
            <person name="Min J."/>
            <person name="Poulain J."/>
            <person name="Wang J."/>
            <person name="Hatakeyama K."/>
            <person name="Wu K."/>
            <person name="Wang L."/>
            <person name="Fang L."/>
            <person name="Trick M."/>
            <person name="Links M.G."/>
            <person name="Zhao M."/>
            <person name="Jin M."/>
            <person name="Ramchiary N."/>
            <person name="Drou N."/>
            <person name="Berkman P.J."/>
            <person name="Cai Q."/>
            <person name="Huang Q."/>
            <person name="Li R."/>
            <person name="Tabata S."/>
            <person name="Cheng S."/>
            <person name="Zhang S."/>
            <person name="Zhang S."/>
            <person name="Huang S."/>
            <person name="Sato S."/>
            <person name="Sun S."/>
            <person name="Kwon S.J."/>
            <person name="Choi S.R."/>
            <person name="Lee T.H."/>
            <person name="Fan W."/>
            <person name="Zhao X."/>
            <person name="Tan X."/>
            <person name="Xu X."/>
            <person name="Wang Y."/>
            <person name="Qiu Y."/>
            <person name="Yin Y."/>
            <person name="Li Y."/>
            <person name="Du Y."/>
            <person name="Liao Y."/>
            <person name="Lim Y."/>
            <person name="Narusaka Y."/>
            <person name="Wang Y."/>
            <person name="Wang Z."/>
            <person name="Li Z."/>
            <person name="Wang Z."/>
            <person name="Xiong Z."/>
            <person name="Zhang Z."/>
        </authorList>
    </citation>
    <scope>NUCLEOTIDE SEQUENCE [LARGE SCALE GENOMIC DNA]</scope>
    <source>
        <strain evidence="4">cv. Chiifu-401-42</strain>
    </source>
</reference>
<evidence type="ECO:0000313" key="3">
    <source>
        <dbReference type="EnsemblPlants" id="Bra032703.1-P"/>
    </source>
</evidence>
<evidence type="ECO:0000313" key="1">
    <source>
        <dbReference type="EMBL" id="RID65532.1"/>
    </source>
</evidence>
<dbReference type="EMBL" id="LR031576">
    <property type="protein sequence ID" value="VDD11649.1"/>
    <property type="molecule type" value="Genomic_DNA"/>
</dbReference>
<dbReference type="FunFam" id="2.60.120.330:FF:000031">
    <property type="entry name" value="2-oxoglutarate (2OG) and Fe(II)-dependent oxygenase superfamily protein"/>
    <property type="match status" value="1"/>
</dbReference>
<dbReference type="EnsemblPlants" id="Bra032703.1">
    <property type="protein sequence ID" value="Bra032703.1-P"/>
    <property type="gene ID" value="Bra032703"/>
</dbReference>
<dbReference type="Gene3D" id="2.60.120.330">
    <property type="entry name" value="B-lactam Antibiotic, Isopenicillin N Synthase, Chain"/>
    <property type="match status" value="1"/>
</dbReference>
<evidence type="ECO:0000313" key="2">
    <source>
        <dbReference type="EMBL" id="VDD11649.1"/>
    </source>
</evidence>
<sequence length="358" mass="40010">MSLSSESSVPTVRTVTVSYSELKDSSIDLSAKIEQGFGPNGLGILTVKDVPGYSVLRQSLLRLAPKLAGLSEEVKRELEDSHSRYNFGWSHGKEKLESGKLDMLKGSYYANPLQDVPTSDSSEMQRYPWYCGSNIWPRNSLPELEGAFKALGKLMFEVGLMVAYHCDLYVSKGTKQHEMQNLENILLGSRCHKGRLLYYFPAQDTSTTQNSDSISSWCGWHTDHGSLTGLTRAIFSRNSVEVPCPDPASGLYIRTRSGQVVKVVYGEDEIAYQIGETTAILSRGYLCATPHCVRAPHGEEARGLERSTFALFMQPDWDQKLTFPKEVTIHEHVPLSNGVLTFGEYTEKLLNIYYDTKP</sequence>
<dbReference type="KEGG" id="brp:103863633"/>
<accession>M4EV70</accession>